<proteinExistence type="predicted"/>
<organism evidence="1">
    <name type="scientific">bioreactor metagenome</name>
    <dbReference type="NCBI Taxonomy" id="1076179"/>
    <lineage>
        <taxon>unclassified sequences</taxon>
        <taxon>metagenomes</taxon>
        <taxon>ecological metagenomes</taxon>
    </lineage>
</organism>
<dbReference type="AlphaFoldDB" id="A0A645HDQ2"/>
<accession>A0A645HDQ2</accession>
<protein>
    <submittedName>
        <fullName evidence="1">Uncharacterized protein</fullName>
    </submittedName>
</protein>
<sequence length="164" mass="17276">MVDDGALATDHLGNVDLRRTNADALALESVPRFLEQMRGVQQRLGRDAADVEAGAAQARLTLGVGVGVGFAARGLETELSCTNGCDITAGAAADDEYVEFLGGHLSLPCRSENGAHPHRSPAPDECAPTAYAYTSRIRRAGSSSASFIVTRPSTASRPSMMRWS</sequence>
<dbReference type="EMBL" id="VSSQ01091664">
    <property type="protein sequence ID" value="MPN37165.1"/>
    <property type="molecule type" value="Genomic_DNA"/>
</dbReference>
<reference evidence="1" key="1">
    <citation type="submission" date="2019-08" db="EMBL/GenBank/DDBJ databases">
        <authorList>
            <person name="Kucharzyk K."/>
            <person name="Murdoch R.W."/>
            <person name="Higgins S."/>
            <person name="Loffler F."/>
        </authorList>
    </citation>
    <scope>NUCLEOTIDE SEQUENCE</scope>
</reference>
<comment type="caution">
    <text evidence="1">The sequence shown here is derived from an EMBL/GenBank/DDBJ whole genome shotgun (WGS) entry which is preliminary data.</text>
</comment>
<name>A0A645HDQ2_9ZZZZ</name>
<gene>
    <name evidence="1" type="ORF">SDC9_184681</name>
</gene>
<evidence type="ECO:0000313" key="1">
    <source>
        <dbReference type="EMBL" id="MPN37165.1"/>
    </source>
</evidence>